<organism evidence="3 4">
    <name type="scientific">Candidatus Avipropionibacterium avicola</name>
    <dbReference type="NCBI Taxonomy" id="2840701"/>
    <lineage>
        <taxon>Bacteria</taxon>
        <taxon>Bacillati</taxon>
        <taxon>Actinomycetota</taxon>
        <taxon>Actinomycetes</taxon>
        <taxon>Propionibacteriales</taxon>
        <taxon>Propionibacteriaceae</taxon>
        <taxon>Propionibacteriaceae incertae sedis</taxon>
        <taxon>Candidatus Avipropionibacterium</taxon>
    </lineage>
</organism>
<evidence type="ECO:0000259" key="2">
    <source>
        <dbReference type="PROSITE" id="PS50056"/>
    </source>
</evidence>
<comment type="caution">
    <text evidence="3">The sequence shown here is derived from an EMBL/GenBank/DDBJ whole genome shotgun (WGS) entry which is preliminary data.</text>
</comment>
<dbReference type="AlphaFoldDB" id="A0A9D1KP98"/>
<dbReference type="InterPro" id="IPR016130">
    <property type="entry name" value="Tyr_Pase_AS"/>
</dbReference>
<evidence type="ECO:0000313" key="3">
    <source>
        <dbReference type="EMBL" id="HIT76637.1"/>
    </source>
</evidence>
<dbReference type="PROSITE" id="PS00383">
    <property type="entry name" value="TYR_PHOSPHATASE_1"/>
    <property type="match status" value="1"/>
</dbReference>
<dbReference type="SUPFAM" id="SSF52799">
    <property type="entry name" value="(Phosphotyrosine protein) phosphatases II"/>
    <property type="match status" value="1"/>
</dbReference>
<feature type="domain" description="Tyrosine specific protein phosphatases" evidence="2">
    <location>
        <begin position="145"/>
        <end position="192"/>
    </location>
</feature>
<dbReference type="Pfam" id="PF13350">
    <property type="entry name" value="Y_phosphatase3"/>
    <property type="match status" value="1"/>
</dbReference>
<dbReference type="GO" id="GO:0004721">
    <property type="term" value="F:phosphoprotein phosphatase activity"/>
    <property type="evidence" value="ECO:0007669"/>
    <property type="project" value="InterPro"/>
</dbReference>
<accession>A0A9D1KP98</accession>
<dbReference type="EMBL" id="DVLP01000400">
    <property type="protein sequence ID" value="HIT76637.1"/>
    <property type="molecule type" value="Genomic_DNA"/>
</dbReference>
<dbReference type="InterPro" id="IPR000387">
    <property type="entry name" value="Tyr_Pase_dom"/>
</dbReference>
<dbReference type="Gene3D" id="3.90.190.10">
    <property type="entry name" value="Protein tyrosine phosphatase superfamily"/>
    <property type="match status" value="1"/>
</dbReference>
<evidence type="ECO:0000256" key="1">
    <source>
        <dbReference type="ARBA" id="ARBA00009580"/>
    </source>
</evidence>
<dbReference type="InterPro" id="IPR029021">
    <property type="entry name" value="Prot-tyrosine_phosphatase-like"/>
</dbReference>
<dbReference type="Proteomes" id="UP000886842">
    <property type="component" value="Unassembled WGS sequence"/>
</dbReference>
<protein>
    <submittedName>
        <fullName evidence="3">Tyrosine-protein phosphatase</fullName>
    </submittedName>
</protein>
<reference evidence="3" key="1">
    <citation type="submission" date="2020-10" db="EMBL/GenBank/DDBJ databases">
        <authorList>
            <person name="Gilroy R."/>
        </authorList>
    </citation>
    <scope>NUCLEOTIDE SEQUENCE</scope>
    <source>
        <strain evidence="3">ChiGjej1B1-24693</strain>
    </source>
</reference>
<reference evidence="3" key="2">
    <citation type="journal article" date="2021" name="PeerJ">
        <title>Extensive microbial diversity within the chicken gut microbiome revealed by metagenomics and culture.</title>
        <authorList>
            <person name="Gilroy R."/>
            <person name="Ravi A."/>
            <person name="Getino M."/>
            <person name="Pursley I."/>
            <person name="Horton D.L."/>
            <person name="Alikhan N.F."/>
            <person name="Baker D."/>
            <person name="Gharbi K."/>
            <person name="Hall N."/>
            <person name="Watson M."/>
            <person name="Adriaenssens E.M."/>
            <person name="Foster-Nyarko E."/>
            <person name="Jarju S."/>
            <person name="Secka A."/>
            <person name="Antonio M."/>
            <person name="Oren A."/>
            <person name="Chaudhuri R.R."/>
            <person name="La Ragione R."/>
            <person name="Hildebrand F."/>
            <person name="Pallen M.J."/>
        </authorList>
    </citation>
    <scope>NUCLEOTIDE SEQUENCE</scope>
    <source>
        <strain evidence="3">ChiGjej1B1-24693</strain>
    </source>
</reference>
<dbReference type="PANTHER" id="PTHR31126:SF1">
    <property type="entry name" value="TYROSINE SPECIFIC PROTEIN PHOSPHATASES DOMAIN-CONTAINING PROTEIN"/>
    <property type="match status" value="1"/>
</dbReference>
<proteinExistence type="inferred from homology"/>
<dbReference type="PANTHER" id="PTHR31126">
    <property type="entry name" value="TYROSINE-PROTEIN PHOSPHATASE"/>
    <property type="match status" value="1"/>
</dbReference>
<name>A0A9D1KP98_9ACTN</name>
<dbReference type="PROSITE" id="PS50056">
    <property type="entry name" value="TYR_PHOSPHATASE_2"/>
    <property type="match status" value="1"/>
</dbReference>
<comment type="similarity">
    <text evidence="1">Belongs to the protein-tyrosine phosphatase family.</text>
</comment>
<evidence type="ECO:0000313" key="4">
    <source>
        <dbReference type="Proteomes" id="UP000886842"/>
    </source>
</evidence>
<gene>
    <name evidence="3" type="ORF">IAA98_13730</name>
</gene>
<dbReference type="InterPro" id="IPR026893">
    <property type="entry name" value="Tyr/Ser_Pase_IphP-type"/>
</dbReference>
<sequence>MVWLEFDSLVNARDVGGIACDDGGTIRPGQLLRSDNLQSLTEADITQLLELGLTDVVDLRSEIEVEHEGPGPLTRRREVTIHHFTYLPSSDHRPLPADDPADVSGPENASALAENALPWMGKKASVDNDDAIAGHYLSYLSDRPQDVLGALRTIAHSDGACLVHCAAGKDRTGTTVALALLLAGADREAVVDDYAASAERVPLIIDRLMGSPLYRQDLEGQPVSAQITRPESMRAVLDHLDRTAGGPEAALTALGWTAQDTAAMRTKLRGPQQ</sequence>